<evidence type="ECO:0000313" key="2">
    <source>
        <dbReference type="EMBL" id="SFC33727.1"/>
    </source>
</evidence>
<keyword evidence="3" id="KW-1185">Reference proteome</keyword>
<reference evidence="3" key="1">
    <citation type="submission" date="2016-10" db="EMBL/GenBank/DDBJ databases">
        <authorList>
            <person name="Varghese N."/>
            <person name="Submissions S."/>
        </authorList>
    </citation>
    <scope>NUCLEOTIDE SEQUENCE [LARGE SCALE GENOMIC DNA]</scope>
    <source>
        <strain evidence="3">DSM 45962</strain>
    </source>
</reference>
<dbReference type="AlphaFoldDB" id="A0A1I1IBT8"/>
<dbReference type="RefSeq" id="WP_091554727.1">
    <property type="nucleotide sequence ID" value="NZ_BNAC01000002.1"/>
</dbReference>
<evidence type="ECO:0000313" key="3">
    <source>
        <dbReference type="Proteomes" id="UP000199022"/>
    </source>
</evidence>
<proteinExistence type="predicted"/>
<evidence type="ECO:0000256" key="1">
    <source>
        <dbReference type="SAM" id="MobiDB-lite"/>
    </source>
</evidence>
<dbReference type="EMBL" id="FOMD01000001">
    <property type="protein sequence ID" value="SFC33727.1"/>
    <property type="molecule type" value="Genomic_DNA"/>
</dbReference>
<gene>
    <name evidence="2" type="ORF">SAMN05661030_0710</name>
</gene>
<accession>A0A1I1IBT8</accession>
<dbReference type="Proteomes" id="UP000199022">
    <property type="component" value="Unassembled WGS sequence"/>
</dbReference>
<feature type="region of interest" description="Disordered" evidence="1">
    <location>
        <begin position="51"/>
        <end position="75"/>
    </location>
</feature>
<organism evidence="2 3">
    <name type="scientific">Klenkia taihuensis</name>
    <dbReference type="NCBI Taxonomy" id="1225127"/>
    <lineage>
        <taxon>Bacteria</taxon>
        <taxon>Bacillati</taxon>
        <taxon>Actinomycetota</taxon>
        <taxon>Actinomycetes</taxon>
        <taxon>Geodermatophilales</taxon>
        <taxon>Geodermatophilaceae</taxon>
        <taxon>Klenkia</taxon>
    </lineage>
</organism>
<sequence length="75" mass="7580">MASATLPGFAMQVLERGVAPGAQVLVDVVEGGQPRQVSQRRVTQVRGEQAAAAVREPGEAGIGGELAGLGTEQPA</sequence>
<name>A0A1I1IBT8_9ACTN</name>
<protein>
    <submittedName>
        <fullName evidence="2">Uncharacterized protein</fullName>
    </submittedName>
</protein>